<gene>
    <name evidence="1" type="ORF">GHK45_19535</name>
</gene>
<protein>
    <submittedName>
        <fullName evidence="1">Uncharacterized protein</fullName>
    </submittedName>
</protein>
<organism evidence="1">
    <name type="scientific">Rhizobium meliloti</name>
    <name type="common">Ensifer meliloti</name>
    <name type="synonym">Sinorhizobium meliloti</name>
    <dbReference type="NCBI Taxonomy" id="382"/>
    <lineage>
        <taxon>Bacteria</taxon>
        <taxon>Pseudomonadati</taxon>
        <taxon>Pseudomonadota</taxon>
        <taxon>Alphaproteobacteria</taxon>
        <taxon>Hyphomicrobiales</taxon>
        <taxon>Rhizobiaceae</taxon>
        <taxon>Sinorhizobium/Ensifer group</taxon>
        <taxon>Sinorhizobium</taxon>
    </lineage>
</organism>
<comment type="caution">
    <text evidence="1">The sequence shown here is derived from an EMBL/GenBank/DDBJ whole genome shotgun (WGS) entry which is preliminary data.</text>
</comment>
<reference evidence="1" key="1">
    <citation type="journal article" date="2013" name="Genome Biol.">
        <title>Comparative genomics of the core and accessory genomes of 48 Sinorhizobium strains comprising five genospecies.</title>
        <authorList>
            <person name="Sugawara M."/>
            <person name="Epstein B."/>
            <person name="Badgley B.D."/>
            <person name="Unno T."/>
            <person name="Xu L."/>
            <person name="Reese J."/>
            <person name="Gyaneshwar P."/>
            <person name="Denny R."/>
            <person name="Mudge J."/>
            <person name="Bharti A.K."/>
            <person name="Farmer A.D."/>
            <person name="May G.D."/>
            <person name="Woodward J.E."/>
            <person name="Medigue C."/>
            <person name="Vallenet D."/>
            <person name="Lajus A."/>
            <person name="Rouy Z."/>
            <person name="Martinez-Vaz B."/>
            <person name="Tiffin P."/>
            <person name="Young N.D."/>
            <person name="Sadowsky M.J."/>
        </authorList>
    </citation>
    <scope>NUCLEOTIDE SEQUENCE</scope>
    <source>
        <strain evidence="1">M30</strain>
    </source>
</reference>
<dbReference type="EMBL" id="WISP01000144">
    <property type="protein sequence ID" value="MQW05860.1"/>
    <property type="molecule type" value="Genomic_DNA"/>
</dbReference>
<proteinExistence type="predicted"/>
<dbReference type="AlphaFoldDB" id="A0A6A7ZT71"/>
<accession>A0A6A7ZT71</accession>
<evidence type="ECO:0000313" key="1">
    <source>
        <dbReference type="EMBL" id="MQW05860.1"/>
    </source>
</evidence>
<name>A0A6A7ZT71_RHIML</name>
<sequence>MVLFCSDPHSSPETSSENAVSEFISYLFAILVVGPLQAEISEHLRGVPSSEIVQAGRACVAAEAPRLLQRAQEDWGSAAANAVGVSVGLIDPASLLVGQNADCDRLVQVLSQSSGGNGDDEA</sequence>